<sequence>MTRSAAGRGSVGLRGRNASNPPRHPLGGNPLEGSPHSQLQVPRAWCRAPLEVWVGGLRLTSCAARSAQVTVRARTSIACRI</sequence>
<comment type="caution">
    <text evidence="2">The sequence shown here is derived from an EMBL/GenBank/DDBJ whole genome shotgun (WGS) entry which is preliminary data.</text>
</comment>
<proteinExistence type="predicted"/>
<gene>
    <name evidence="2" type="ORF">WJX81_004450</name>
</gene>
<name>A0AAW1R1P4_9CHLO</name>
<evidence type="ECO:0000313" key="2">
    <source>
        <dbReference type="EMBL" id="KAK9827718.1"/>
    </source>
</evidence>
<dbReference type="EMBL" id="JALJOU010000055">
    <property type="protein sequence ID" value="KAK9827718.1"/>
    <property type="molecule type" value="Genomic_DNA"/>
</dbReference>
<evidence type="ECO:0000256" key="1">
    <source>
        <dbReference type="SAM" id="MobiDB-lite"/>
    </source>
</evidence>
<organism evidence="2 3">
    <name type="scientific">Elliptochloris bilobata</name>
    <dbReference type="NCBI Taxonomy" id="381761"/>
    <lineage>
        <taxon>Eukaryota</taxon>
        <taxon>Viridiplantae</taxon>
        <taxon>Chlorophyta</taxon>
        <taxon>core chlorophytes</taxon>
        <taxon>Trebouxiophyceae</taxon>
        <taxon>Trebouxiophyceae incertae sedis</taxon>
        <taxon>Elliptochloris clade</taxon>
        <taxon>Elliptochloris</taxon>
    </lineage>
</organism>
<dbReference type="Proteomes" id="UP001445335">
    <property type="component" value="Unassembled WGS sequence"/>
</dbReference>
<keyword evidence="3" id="KW-1185">Reference proteome</keyword>
<accession>A0AAW1R1P4</accession>
<dbReference type="AlphaFoldDB" id="A0AAW1R1P4"/>
<protein>
    <submittedName>
        <fullName evidence="2">Uncharacterized protein</fullName>
    </submittedName>
</protein>
<feature type="region of interest" description="Disordered" evidence="1">
    <location>
        <begin position="1"/>
        <end position="38"/>
    </location>
</feature>
<reference evidence="2 3" key="1">
    <citation type="journal article" date="2024" name="Nat. Commun.">
        <title>Phylogenomics reveals the evolutionary origins of lichenization in chlorophyte algae.</title>
        <authorList>
            <person name="Puginier C."/>
            <person name="Libourel C."/>
            <person name="Otte J."/>
            <person name="Skaloud P."/>
            <person name="Haon M."/>
            <person name="Grisel S."/>
            <person name="Petersen M."/>
            <person name="Berrin J.G."/>
            <person name="Delaux P.M."/>
            <person name="Dal Grande F."/>
            <person name="Keller J."/>
        </authorList>
    </citation>
    <scope>NUCLEOTIDE SEQUENCE [LARGE SCALE GENOMIC DNA]</scope>
    <source>
        <strain evidence="2 3">SAG 245.80</strain>
    </source>
</reference>
<evidence type="ECO:0000313" key="3">
    <source>
        <dbReference type="Proteomes" id="UP001445335"/>
    </source>
</evidence>